<protein>
    <submittedName>
        <fullName evidence="2">Uncharacterized protein</fullName>
    </submittedName>
</protein>
<dbReference type="EMBL" id="JAZDWU010000006">
    <property type="protein sequence ID" value="KAK9998633.1"/>
    <property type="molecule type" value="Genomic_DNA"/>
</dbReference>
<organism evidence="2 3">
    <name type="scientific">Lithocarpus litseifolius</name>
    <dbReference type="NCBI Taxonomy" id="425828"/>
    <lineage>
        <taxon>Eukaryota</taxon>
        <taxon>Viridiplantae</taxon>
        <taxon>Streptophyta</taxon>
        <taxon>Embryophyta</taxon>
        <taxon>Tracheophyta</taxon>
        <taxon>Spermatophyta</taxon>
        <taxon>Magnoliopsida</taxon>
        <taxon>eudicotyledons</taxon>
        <taxon>Gunneridae</taxon>
        <taxon>Pentapetalae</taxon>
        <taxon>rosids</taxon>
        <taxon>fabids</taxon>
        <taxon>Fagales</taxon>
        <taxon>Fagaceae</taxon>
        <taxon>Lithocarpus</taxon>
    </lineage>
</organism>
<feature type="region of interest" description="Disordered" evidence="1">
    <location>
        <begin position="1"/>
        <end position="23"/>
    </location>
</feature>
<dbReference type="Proteomes" id="UP001459277">
    <property type="component" value="Unassembled WGS sequence"/>
</dbReference>
<feature type="compositionally biased region" description="Basic and acidic residues" evidence="1">
    <location>
        <begin position="1"/>
        <end position="16"/>
    </location>
</feature>
<dbReference type="AlphaFoldDB" id="A0AAW2CKS3"/>
<evidence type="ECO:0000313" key="2">
    <source>
        <dbReference type="EMBL" id="KAK9998633.1"/>
    </source>
</evidence>
<name>A0AAW2CKS3_9ROSI</name>
<keyword evidence="3" id="KW-1185">Reference proteome</keyword>
<reference evidence="2 3" key="1">
    <citation type="submission" date="2024-01" db="EMBL/GenBank/DDBJ databases">
        <title>A telomere-to-telomere, gap-free genome of sweet tea (Lithocarpus litseifolius).</title>
        <authorList>
            <person name="Zhou J."/>
        </authorList>
    </citation>
    <scope>NUCLEOTIDE SEQUENCE [LARGE SCALE GENOMIC DNA]</scope>
    <source>
        <strain evidence="2">Zhou-2022a</strain>
        <tissue evidence="2">Leaf</tissue>
    </source>
</reference>
<accession>A0AAW2CKS3</accession>
<proteinExistence type="predicted"/>
<gene>
    <name evidence="2" type="ORF">SO802_018236</name>
</gene>
<sequence>MSLLSVHDDQRVDNPKDLGVGPSGGESCLDLLKTLECDKNLELAFAVNDSYVWWLNCNARLFELNGVEEYLDQRPRVT</sequence>
<evidence type="ECO:0000313" key="3">
    <source>
        <dbReference type="Proteomes" id="UP001459277"/>
    </source>
</evidence>
<evidence type="ECO:0000256" key="1">
    <source>
        <dbReference type="SAM" id="MobiDB-lite"/>
    </source>
</evidence>
<comment type="caution">
    <text evidence="2">The sequence shown here is derived from an EMBL/GenBank/DDBJ whole genome shotgun (WGS) entry which is preliminary data.</text>
</comment>